<keyword evidence="7 12" id="KW-0997">Cell inner membrane</keyword>
<dbReference type="InterPro" id="IPR007078">
    <property type="entry name" value="Haem_export_protD_CcmD"/>
</dbReference>
<comment type="similarity">
    <text evidence="3 12">Belongs to the CcmD/CycX/HelD family.</text>
</comment>
<evidence type="ECO:0000256" key="11">
    <source>
        <dbReference type="ARBA" id="ARBA00023136"/>
    </source>
</evidence>
<evidence type="ECO:0000256" key="1">
    <source>
        <dbReference type="ARBA" id="ARBA00002442"/>
    </source>
</evidence>
<feature type="transmembrane region" description="Helical" evidence="12">
    <location>
        <begin position="18"/>
        <end position="36"/>
    </location>
</feature>
<evidence type="ECO:0000256" key="12">
    <source>
        <dbReference type="RuleBase" id="RU363101"/>
    </source>
</evidence>
<evidence type="ECO:0000256" key="2">
    <source>
        <dbReference type="ARBA" id="ARBA00004377"/>
    </source>
</evidence>
<dbReference type="RefSeq" id="WP_104415861.1">
    <property type="nucleotide sequence ID" value="NZ_PTIT01000008.1"/>
</dbReference>
<dbReference type="Pfam" id="PF04995">
    <property type="entry name" value="CcmD"/>
    <property type="match status" value="1"/>
</dbReference>
<organism evidence="14 15">
    <name type="scientific">Marinobacter persicus</name>
    <dbReference type="NCBI Taxonomy" id="930118"/>
    <lineage>
        <taxon>Bacteria</taxon>
        <taxon>Pseudomonadati</taxon>
        <taxon>Pseudomonadota</taxon>
        <taxon>Gammaproteobacteria</taxon>
        <taxon>Pseudomonadales</taxon>
        <taxon>Marinobacteraceae</taxon>
        <taxon>Marinobacter</taxon>
    </lineage>
</organism>
<comment type="subcellular location">
    <subcellularLocation>
        <location evidence="2 12">Cell inner membrane</location>
        <topology evidence="2 12">Single-pass membrane protein</topology>
    </subcellularLocation>
</comment>
<dbReference type="Proteomes" id="UP000239648">
    <property type="component" value="Unassembled WGS sequence"/>
</dbReference>
<keyword evidence="10 12" id="KW-1133">Transmembrane helix</keyword>
<keyword evidence="16" id="KW-1185">Reference proteome</keyword>
<evidence type="ECO:0000256" key="8">
    <source>
        <dbReference type="ARBA" id="ARBA00022692"/>
    </source>
</evidence>
<keyword evidence="9 12" id="KW-0201">Cytochrome c-type biogenesis</keyword>
<dbReference type="OrthoDB" id="9815607at2"/>
<dbReference type="STRING" id="930118.SAMN05216429_103193"/>
<dbReference type="PANTHER" id="PTHR37531">
    <property type="entry name" value="HEME EXPORTER PROTEIN D"/>
    <property type="match status" value="1"/>
</dbReference>
<keyword evidence="5 12" id="KW-0813">Transport</keyword>
<accession>A0A2S6G7I1</accession>
<evidence type="ECO:0000256" key="3">
    <source>
        <dbReference type="ARBA" id="ARBA00008741"/>
    </source>
</evidence>
<dbReference type="AlphaFoldDB" id="A0A2S6G7I1"/>
<evidence type="ECO:0000256" key="7">
    <source>
        <dbReference type="ARBA" id="ARBA00022519"/>
    </source>
</evidence>
<comment type="function">
    <text evidence="1 12">Required for the export of heme to the periplasm for the biogenesis of c-type cytochromes.</text>
</comment>
<reference evidence="13 16" key="1">
    <citation type="submission" date="2018-02" db="EMBL/GenBank/DDBJ databases">
        <title>Deep subsurface shale carbon reservoir microbial communities from Ohio and West Virginia, USA.</title>
        <authorList>
            <person name="Wrighton K."/>
        </authorList>
    </citation>
    <scope>NUCLEOTIDE SEQUENCE [LARGE SCALE GENOMIC DNA]</scope>
    <source>
        <strain evidence="13 16">UTICA-S1B6</strain>
    </source>
</reference>
<evidence type="ECO:0000313" key="15">
    <source>
        <dbReference type="Proteomes" id="UP000239446"/>
    </source>
</evidence>
<dbReference type="EMBL" id="PTIT01000008">
    <property type="protein sequence ID" value="PPK51963.1"/>
    <property type="molecule type" value="Genomic_DNA"/>
</dbReference>
<evidence type="ECO:0000256" key="6">
    <source>
        <dbReference type="ARBA" id="ARBA00022475"/>
    </source>
</evidence>
<keyword evidence="8 12" id="KW-0812">Transmembrane</keyword>
<comment type="caution">
    <text evidence="14">The sequence shown here is derived from an EMBL/GenBank/DDBJ whole genome shotgun (WGS) entry which is preliminary data.</text>
</comment>
<keyword evidence="6 12" id="KW-1003">Cell membrane</keyword>
<keyword evidence="11 12" id="KW-0472">Membrane</keyword>
<gene>
    <name evidence="14" type="ORF">B0H24_100859</name>
    <name evidence="13" type="ORF">BY455_10859</name>
</gene>
<reference evidence="14 15" key="2">
    <citation type="submission" date="2018-02" db="EMBL/GenBank/DDBJ databases">
        <title>Subsurface microbial communities from deep shales in Ohio and West Virginia, USA.</title>
        <authorList>
            <person name="Wrighton K."/>
        </authorList>
    </citation>
    <scope>NUCLEOTIDE SEQUENCE [LARGE SCALE GENOMIC DNA]</scope>
    <source>
        <strain evidence="14 15">UTICA-S1B9</strain>
    </source>
</reference>
<dbReference type="EMBL" id="PTIU01000008">
    <property type="protein sequence ID" value="PPK54999.1"/>
    <property type="molecule type" value="Genomic_DNA"/>
</dbReference>
<evidence type="ECO:0000313" key="13">
    <source>
        <dbReference type="EMBL" id="PPK51963.1"/>
    </source>
</evidence>
<proteinExistence type="inferred from homology"/>
<dbReference type="GO" id="GO:0005886">
    <property type="term" value="C:plasma membrane"/>
    <property type="evidence" value="ECO:0007669"/>
    <property type="project" value="UniProtKB-SubCell"/>
</dbReference>
<evidence type="ECO:0000256" key="4">
    <source>
        <dbReference type="ARBA" id="ARBA00016461"/>
    </source>
</evidence>
<dbReference type="GO" id="GO:0017004">
    <property type="term" value="P:cytochrome complex assembly"/>
    <property type="evidence" value="ECO:0007669"/>
    <property type="project" value="UniProtKB-KW"/>
</dbReference>
<evidence type="ECO:0000313" key="14">
    <source>
        <dbReference type="EMBL" id="PPK54999.1"/>
    </source>
</evidence>
<evidence type="ECO:0000256" key="9">
    <source>
        <dbReference type="ARBA" id="ARBA00022748"/>
    </source>
</evidence>
<name>A0A2S6G7I1_9GAMM</name>
<evidence type="ECO:0000256" key="5">
    <source>
        <dbReference type="ARBA" id="ARBA00022448"/>
    </source>
</evidence>
<dbReference type="Proteomes" id="UP000239446">
    <property type="component" value="Unassembled WGS sequence"/>
</dbReference>
<dbReference type="GO" id="GO:0015886">
    <property type="term" value="P:heme transport"/>
    <property type="evidence" value="ECO:0007669"/>
    <property type="project" value="InterPro"/>
</dbReference>
<dbReference type="NCBIfam" id="TIGR03141">
    <property type="entry name" value="cytochro_ccmD"/>
    <property type="match status" value="1"/>
</dbReference>
<dbReference type="PANTHER" id="PTHR37531:SF1">
    <property type="entry name" value="HEME EXPORTER PROTEIN D"/>
    <property type="match status" value="1"/>
</dbReference>
<protein>
    <recommendedName>
        <fullName evidence="4 12">Heme exporter protein D</fullName>
    </recommendedName>
</protein>
<dbReference type="GO" id="GO:1903607">
    <property type="term" value="P:cytochrome c biosynthetic process"/>
    <property type="evidence" value="ECO:0007669"/>
    <property type="project" value="TreeGrafter"/>
</dbReference>
<sequence length="79" mass="8981">MAFDSFSAFLAMEGHGPYVWTCYAVFVVFVAGMMFWSARRNRAVIEGCKRRFEQQQGTSGQDVRQKASATFTRVEVSQD</sequence>
<dbReference type="InterPro" id="IPR052075">
    <property type="entry name" value="Heme_exporter_D"/>
</dbReference>
<evidence type="ECO:0000256" key="10">
    <source>
        <dbReference type="ARBA" id="ARBA00022989"/>
    </source>
</evidence>
<evidence type="ECO:0000313" key="16">
    <source>
        <dbReference type="Proteomes" id="UP000239648"/>
    </source>
</evidence>